<evidence type="ECO:0000313" key="2">
    <source>
        <dbReference type="EMBL" id="AQK55395.1"/>
    </source>
</evidence>
<feature type="region of interest" description="Disordered" evidence="1">
    <location>
        <begin position="1"/>
        <end position="26"/>
    </location>
</feature>
<organism evidence="2">
    <name type="scientific">Zea mays</name>
    <name type="common">Maize</name>
    <dbReference type="NCBI Taxonomy" id="4577"/>
    <lineage>
        <taxon>Eukaryota</taxon>
        <taxon>Viridiplantae</taxon>
        <taxon>Streptophyta</taxon>
        <taxon>Embryophyta</taxon>
        <taxon>Tracheophyta</taxon>
        <taxon>Spermatophyta</taxon>
        <taxon>Magnoliopsida</taxon>
        <taxon>Liliopsida</taxon>
        <taxon>Poales</taxon>
        <taxon>Poaceae</taxon>
        <taxon>PACMAD clade</taxon>
        <taxon>Panicoideae</taxon>
        <taxon>Andropogonodae</taxon>
        <taxon>Andropogoneae</taxon>
        <taxon>Tripsacinae</taxon>
        <taxon>Zea</taxon>
    </lineage>
</organism>
<name>A0A1D6QAQ1_MAIZE</name>
<dbReference type="ExpressionAtlas" id="A0A1D6QAQ1">
    <property type="expression patterns" value="baseline and differential"/>
</dbReference>
<dbReference type="AlphaFoldDB" id="A0A1D6QAQ1"/>
<feature type="compositionally biased region" description="Low complexity" evidence="1">
    <location>
        <begin position="1"/>
        <end position="15"/>
    </location>
</feature>
<dbReference type="STRING" id="4577.A0A1D6QAQ1"/>
<protein>
    <submittedName>
        <fullName evidence="2">Deoxyhypusine hydroxylase</fullName>
    </submittedName>
</protein>
<dbReference type="EMBL" id="CM000780">
    <property type="protein sequence ID" value="AQK55395.1"/>
    <property type="molecule type" value="Genomic_DNA"/>
</dbReference>
<accession>A0A1D6QAQ1</accession>
<reference evidence="2" key="1">
    <citation type="submission" date="2015-12" db="EMBL/GenBank/DDBJ databases">
        <title>Update maize B73 reference genome by single molecule sequencing technologies.</title>
        <authorList>
            <consortium name="Maize Genome Sequencing Project"/>
            <person name="Ware D."/>
        </authorList>
    </citation>
    <scope>NUCLEOTIDE SEQUENCE</scope>
    <source>
        <tissue evidence="2">Seedling</tissue>
    </source>
</reference>
<sequence>MRRTPSRSASGRSSPSVPPQPPRGCAAPSSKLQRILPTCLLMGLHLHLDKCRMLRLFLIWWQFSKIFLYIHVFHEVAYVLGQLQNKTASDAHSTVVKNVCEHPMARHEAAEALGSMRTKRALCFWRSLQRILSP</sequence>
<proteinExistence type="predicted"/>
<dbReference type="SMR" id="A0A1D6QAQ1"/>
<gene>
    <name evidence="2" type="ORF">ZEAMMB73_Zm00001d051890</name>
</gene>
<evidence type="ECO:0000256" key="1">
    <source>
        <dbReference type="SAM" id="MobiDB-lite"/>
    </source>
</evidence>
<dbReference type="InParanoid" id="A0A1D6QAQ1"/>